<proteinExistence type="predicted"/>
<feature type="transmembrane region" description="Helical" evidence="1">
    <location>
        <begin position="471"/>
        <end position="489"/>
    </location>
</feature>
<feature type="transmembrane region" description="Helical" evidence="1">
    <location>
        <begin position="46"/>
        <end position="67"/>
    </location>
</feature>
<feature type="transmembrane region" description="Helical" evidence="1">
    <location>
        <begin position="495"/>
        <end position="515"/>
    </location>
</feature>
<feature type="transmembrane region" description="Helical" evidence="1">
    <location>
        <begin position="446"/>
        <end position="464"/>
    </location>
</feature>
<reference evidence="2" key="1">
    <citation type="submission" date="2020-05" db="EMBL/GenBank/DDBJ databases">
        <authorList>
            <person name="Chiriac C."/>
            <person name="Salcher M."/>
            <person name="Ghai R."/>
            <person name="Kavagutti S V."/>
        </authorList>
    </citation>
    <scope>NUCLEOTIDE SEQUENCE</scope>
</reference>
<keyword evidence="1" id="KW-0472">Membrane</keyword>
<evidence type="ECO:0000256" key="1">
    <source>
        <dbReference type="SAM" id="Phobius"/>
    </source>
</evidence>
<feature type="transmembrane region" description="Helical" evidence="1">
    <location>
        <begin position="329"/>
        <end position="348"/>
    </location>
</feature>
<feature type="transmembrane region" description="Helical" evidence="1">
    <location>
        <begin position="274"/>
        <end position="294"/>
    </location>
</feature>
<dbReference type="EMBL" id="CAEZZK010000097">
    <property type="protein sequence ID" value="CAB4759386.1"/>
    <property type="molecule type" value="Genomic_DNA"/>
</dbReference>
<protein>
    <submittedName>
        <fullName evidence="2">Unannotated protein</fullName>
    </submittedName>
</protein>
<organism evidence="2">
    <name type="scientific">freshwater metagenome</name>
    <dbReference type="NCBI Taxonomy" id="449393"/>
    <lineage>
        <taxon>unclassified sequences</taxon>
        <taxon>metagenomes</taxon>
        <taxon>ecological metagenomes</taxon>
    </lineage>
</organism>
<feature type="transmembrane region" description="Helical" evidence="1">
    <location>
        <begin position="527"/>
        <end position="545"/>
    </location>
</feature>
<accession>A0A6J6UIK6</accession>
<name>A0A6J6UIK6_9ZZZZ</name>
<feature type="transmembrane region" description="Helical" evidence="1">
    <location>
        <begin position="571"/>
        <end position="589"/>
    </location>
</feature>
<feature type="transmembrane region" description="Helical" evidence="1">
    <location>
        <begin position="186"/>
        <end position="206"/>
    </location>
</feature>
<gene>
    <name evidence="2" type="ORF">UFOPK2855_00585</name>
</gene>
<feature type="transmembrane region" description="Helical" evidence="1">
    <location>
        <begin position="601"/>
        <end position="621"/>
    </location>
</feature>
<feature type="transmembrane region" description="Helical" evidence="1">
    <location>
        <begin position="360"/>
        <end position="384"/>
    </location>
</feature>
<keyword evidence="1" id="KW-0812">Transmembrane</keyword>
<sequence>MSTDLSKTSSEVVETNSLREIFLFCAVLLVEIYCLAVSFGGPFFEVGYFLLVVISQTLAGAYIWAQLRQSDKTLPLPELLAMGFAIGSASAAISQLIIRDLLGIRLFLSPLVPIIGVAIWLITKRDPLLPVKVSHATTNTLLWLLFPAPLALMTYSMFLLPVFIAPMLLVIYVAQRKHGLPNKLNRNLFAIVSLYLFSGTLLHRYLFASLTKFKIGIDAYADDILFDVVQSIGFAKWGINTNIELASTSEAYYKISHLWLAPIMNFDGQSLMNVSITVLPIMVVLMIGLSLFAITLQMCKNPRAAGMASCLYFAQSDFNQSFSINLRSVWLMGSFYLIVSGILTLRIVKVNKAEQNILLIFAAFILAGSRIFFAPFMISMVFLIRHQITPSIRAFLIKNTLTGLWILVGASIAILLFAQGTDSTQFASMIISAADWPVSQIETFKFVVRTTMPRLVLFISLILIHGKYKKWRLYILASTTIFVLIQFLSPRVFAFDNYVLVPYMMILTPVFSIVIEDIWMQIREFKFNTSFIVLVISIGLFLKISRDAVRDELNYNNLLKDLVINAITNEYLINLSLLICCAFLTVLFTSKLRTRAKNFRLPILVFAVFLGSIGVQMGGLLRPLTEYVRYDEKFWGGDRDPLLDRWDDDVLLSGLKQVNSLSFENDVIASNFGLNRSFGFTDGIRSQIFIDRRYLVSGRYKYFNSLPLIYKEKYSADSSQNRKTNDFAIMLRERIETSMDFPNYPSRDLLANMRKENVKWFVVDLGNTTLRDWEPWATTRFMNEKVAILELAQAPVPSN</sequence>
<dbReference type="AlphaFoldDB" id="A0A6J6UIK6"/>
<feature type="transmembrane region" description="Helical" evidence="1">
    <location>
        <begin position="396"/>
        <end position="418"/>
    </location>
</feature>
<feature type="transmembrane region" description="Helical" evidence="1">
    <location>
        <begin position="152"/>
        <end position="174"/>
    </location>
</feature>
<feature type="transmembrane region" description="Helical" evidence="1">
    <location>
        <begin position="104"/>
        <end position="122"/>
    </location>
</feature>
<feature type="transmembrane region" description="Helical" evidence="1">
    <location>
        <begin position="21"/>
        <end position="40"/>
    </location>
</feature>
<evidence type="ECO:0000313" key="2">
    <source>
        <dbReference type="EMBL" id="CAB4759386.1"/>
    </source>
</evidence>
<keyword evidence="1" id="KW-1133">Transmembrane helix</keyword>